<dbReference type="Proteomes" id="UP001300012">
    <property type="component" value="Unassembled WGS sequence"/>
</dbReference>
<dbReference type="InterPro" id="IPR001119">
    <property type="entry name" value="SLH_dom"/>
</dbReference>
<evidence type="ECO:0000256" key="1">
    <source>
        <dbReference type="SAM" id="SignalP"/>
    </source>
</evidence>
<reference evidence="3 4" key="1">
    <citation type="submission" date="2022-08" db="EMBL/GenBank/DDBJ databases">
        <title>Paenibacillus endoradicis sp. nov., Paenibacillus radicibacter sp. nov and Paenibacillus pararadicis sp. nov., three cold-adapted plant growth-promoting bacteria isolated from root of Larix gmelinii in Great Khingan.</title>
        <authorList>
            <person name="Xue H."/>
        </authorList>
    </citation>
    <scope>NUCLEOTIDE SEQUENCE [LARGE SCALE GENOMIC DNA]</scope>
    <source>
        <strain evidence="3 4">N5-1-1-5</strain>
    </source>
</reference>
<evidence type="ECO:0000313" key="4">
    <source>
        <dbReference type="Proteomes" id="UP001300012"/>
    </source>
</evidence>
<dbReference type="EMBL" id="JANQBD010000015">
    <property type="protein sequence ID" value="MCR8633653.1"/>
    <property type="molecule type" value="Genomic_DNA"/>
</dbReference>
<feature type="chain" id="PRO_5045681171" evidence="1">
    <location>
        <begin position="24"/>
        <end position="792"/>
    </location>
</feature>
<feature type="domain" description="SLH" evidence="2">
    <location>
        <begin position="662"/>
        <end position="724"/>
    </location>
</feature>
<dbReference type="Pfam" id="PF00395">
    <property type="entry name" value="SLH"/>
    <property type="match status" value="2"/>
</dbReference>
<dbReference type="RefSeq" id="WP_258215218.1">
    <property type="nucleotide sequence ID" value="NZ_JANQBD010000015.1"/>
</dbReference>
<proteinExistence type="predicted"/>
<accession>A0ABT1YKD8</accession>
<keyword evidence="4" id="KW-1185">Reference proteome</keyword>
<keyword evidence="1" id="KW-0732">Signal</keyword>
<organism evidence="3 4">
    <name type="scientific">Paenibacillus radicis</name>
    <name type="common">ex Xue et al. 2023</name>
    <dbReference type="NCBI Taxonomy" id="2972489"/>
    <lineage>
        <taxon>Bacteria</taxon>
        <taxon>Bacillati</taxon>
        <taxon>Bacillota</taxon>
        <taxon>Bacilli</taxon>
        <taxon>Bacillales</taxon>
        <taxon>Paenibacillaceae</taxon>
        <taxon>Paenibacillus</taxon>
    </lineage>
</organism>
<dbReference type="InterPro" id="IPR032599">
    <property type="entry name" value="YcdB/YcdC_rep_domain"/>
</dbReference>
<feature type="domain" description="SLH" evidence="2">
    <location>
        <begin position="725"/>
        <end position="787"/>
    </location>
</feature>
<gene>
    <name evidence="3" type="ORF">NV381_20930</name>
</gene>
<dbReference type="PROSITE" id="PS51272">
    <property type="entry name" value="SLH"/>
    <property type="match status" value="2"/>
</dbReference>
<sequence>MKKLGIASITSIMLLGSVAPVSAMMPEAANVMAVQPDISMGKTIGNEEAPVDTKINRERAIELAKQYVKIPDGFTLQGVGYNNAYGSGSGRGTWNMNFNKQDQKRYYGNINVSIDSDTGQLISYYINNYDPDKKPVFPPKVDLEHAKQIALDYIAKTNPTEKDQLKYYDQFEQGYRKPLTGSAQYPFQYVRVVNGVVFPQNSISVTVDGEGQIISYNMQWDSQLTFKTTENKLTTEQANEQFKKLAESRLQYIFPNTPIGKATPLISYQMEPFMIDAQSGEALLYTGAPRSARPASIAASDKQLEEFPKQPLKLTKEQAIERVSKLLPLPADAKLENASYQENNDPRTGSTSIQWDLSWSTGKEKDNPSIHATVDSNTGAVLRYSKYNYRIASADATAAQDTSGLSYDQLKEKAATYIQKLLPAYAHELYLEPQIYDIPVEKMQYMPNFNYSFRRIVNGVYTEYESVNINLDRKTGDIQDFYSNITSIPYPSEKPKVISDDDAKKILLSQYEVELQYITFMKGGMGVPYYGSTMAMDKYNLMVAAGEIKPSEEAPQKPETKLVYNLKSKVQFREPSFLDATTGEWKNRETIQVIKPVSAPTDITGHPAEEALRLMIDYQALDVVDGKVQPDGLITRGEMVKMLLASVNGGYYPMAAGAYAERTASFSDVAKDNKYFAYIENAIDLNLIDRNSDTFKPDATLTKSEMADLIVRALGYRKLAQVEGLFAASATDLEGVKNKGAISILNGLTIMPLEAGKFKPREQITRAQAATTFYKFLQVRSELQDSPINRGW</sequence>
<comment type="caution">
    <text evidence="3">The sequence shown here is derived from an EMBL/GenBank/DDBJ whole genome shotgun (WGS) entry which is preliminary data.</text>
</comment>
<feature type="signal peptide" evidence="1">
    <location>
        <begin position="1"/>
        <end position="23"/>
    </location>
</feature>
<protein>
    <submittedName>
        <fullName evidence="3">S-layer homology domain-containing protein</fullName>
    </submittedName>
</protein>
<dbReference type="Pfam" id="PF16244">
    <property type="entry name" value="DUF4901"/>
    <property type="match status" value="2"/>
</dbReference>
<name>A0ABT1YKD8_9BACL</name>
<evidence type="ECO:0000259" key="2">
    <source>
        <dbReference type="PROSITE" id="PS51272"/>
    </source>
</evidence>
<evidence type="ECO:0000313" key="3">
    <source>
        <dbReference type="EMBL" id="MCR8633653.1"/>
    </source>
</evidence>